<dbReference type="Gene3D" id="3.40.50.150">
    <property type="entry name" value="Vaccinia Virus protein VP39"/>
    <property type="match status" value="1"/>
</dbReference>
<dbReference type="PANTHER" id="PTHR12133">
    <property type="entry name" value="TRNA (ADENINE(58)-N(1))-METHYLTRANSFERASE"/>
    <property type="match status" value="1"/>
</dbReference>
<keyword evidence="3 5" id="KW-0949">S-adenosyl-L-methionine</keyword>
<dbReference type="InterPro" id="IPR014816">
    <property type="entry name" value="tRNA_MeTrfase_Gcd14"/>
</dbReference>
<evidence type="ECO:0000259" key="6">
    <source>
        <dbReference type="Pfam" id="PF08704"/>
    </source>
</evidence>
<dbReference type="CDD" id="cd02440">
    <property type="entry name" value="AdoMet_MTases"/>
    <property type="match status" value="1"/>
</dbReference>
<dbReference type="InterPro" id="IPR029063">
    <property type="entry name" value="SAM-dependent_MTases_sf"/>
</dbReference>
<dbReference type="Pfam" id="PF08704">
    <property type="entry name" value="GCD14"/>
    <property type="match status" value="1"/>
</dbReference>
<dbReference type="GO" id="GO:0030488">
    <property type="term" value="P:tRNA methylation"/>
    <property type="evidence" value="ECO:0007669"/>
    <property type="project" value="InterPro"/>
</dbReference>
<gene>
    <name evidence="7" type="ORF">SAMN04488696_1132</name>
</gene>
<dbReference type="Gene3D" id="3.10.330.20">
    <property type="match status" value="1"/>
</dbReference>
<dbReference type="STRING" id="487685.SAMN04488696_1132"/>
<feature type="binding site" evidence="5">
    <location>
        <position position="151"/>
    </location>
    <ligand>
        <name>S-adenosyl-L-methionine</name>
        <dbReference type="ChEBI" id="CHEBI:59789"/>
    </ligand>
</feature>
<dbReference type="Proteomes" id="UP000198535">
    <property type="component" value="Unassembled WGS sequence"/>
</dbReference>
<evidence type="ECO:0000256" key="3">
    <source>
        <dbReference type="ARBA" id="ARBA00022691"/>
    </source>
</evidence>
<feature type="domain" description="tRNA (adenine(58)-N(1))-methyltransferase catalytic subunit TRM61 C-terminal" evidence="6">
    <location>
        <begin position="81"/>
        <end position="225"/>
    </location>
</feature>
<protein>
    <submittedName>
        <fullName evidence="7">tRNA (Adenine57-N1/adenine58-N1)-methyltransferase</fullName>
    </submittedName>
</protein>
<reference evidence="8" key="1">
    <citation type="submission" date="2016-10" db="EMBL/GenBank/DDBJ databases">
        <authorList>
            <person name="Varghese N."/>
            <person name="Submissions S."/>
        </authorList>
    </citation>
    <scope>NUCLEOTIDE SEQUENCE [LARGE SCALE GENOMIC DNA]</scope>
    <source>
        <strain evidence="8">Mob M</strain>
    </source>
</reference>
<keyword evidence="8" id="KW-1185">Reference proteome</keyword>
<dbReference type="AlphaFoldDB" id="A0A1I4QPN4"/>
<dbReference type="PANTHER" id="PTHR12133:SF1">
    <property type="entry name" value="TRNA (ADENINE(58)-N(1))-METHYLTRANSFERASE, MITOCHONDRIAL"/>
    <property type="match status" value="1"/>
</dbReference>
<keyword evidence="4" id="KW-0819">tRNA processing</keyword>
<evidence type="ECO:0000256" key="2">
    <source>
        <dbReference type="ARBA" id="ARBA00022679"/>
    </source>
</evidence>
<name>A0A1I4QPN4_9EURY</name>
<evidence type="ECO:0000256" key="5">
    <source>
        <dbReference type="PIRSR" id="PIRSR017269-1"/>
    </source>
</evidence>
<dbReference type="FunFam" id="3.10.330.20:FF:000003">
    <property type="entry name" value="tRNA (Adenine(58)-N(1))-methyltransferase, mitochondrial isoform X1"/>
    <property type="match status" value="1"/>
</dbReference>
<feature type="binding site" evidence="5">
    <location>
        <position position="124"/>
    </location>
    <ligand>
        <name>S-adenosyl-L-methionine</name>
        <dbReference type="ChEBI" id="CHEBI:59789"/>
    </ligand>
</feature>
<accession>A0A1I4QPN4</accession>
<feature type="binding site" evidence="5">
    <location>
        <position position="169"/>
    </location>
    <ligand>
        <name>S-adenosyl-L-methionine</name>
        <dbReference type="ChEBI" id="CHEBI:59789"/>
    </ligand>
</feature>
<feature type="binding site" evidence="5">
    <location>
        <begin position="106"/>
        <end position="109"/>
    </location>
    <ligand>
        <name>S-adenosyl-L-methionine</name>
        <dbReference type="ChEBI" id="CHEBI:59789"/>
    </ligand>
</feature>
<evidence type="ECO:0000313" key="8">
    <source>
        <dbReference type="Proteomes" id="UP000198535"/>
    </source>
</evidence>
<organism evidence="7 8">
    <name type="scientific">Methanolobus profundi</name>
    <dbReference type="NCBI Taxonomy" id="487685"/>
    <lineage>
        <taxon>Archaea</taxon>
        <taxon>Methanobacteriati</taxon>
        <taxon>Methanobacteriota</taxon>
        <taxon>Stenosarchaea group</taxon>
        <taxon>Methanomicrobia</taxon>
        <taxon>Methanosarcinales</taxon>
        <taxon>Methanosarcinaceae</taxon>
        <taxon>Methanolobus</taxon>
    </lineage>
</organism>
<evidence type="ECO:0000256" key="1">
    <source>
        <dbReference type="ARBA" id="ARBA00022603"/>
    </source>
</evidence>
<dbReference type="InterPro" id="IPR049470">
    <property type="entry name" value="TRM61_C"/>
</dbReference>
<keyword evidence="1 7" id="KW-0489">Methyltransferase</keyword>
<keyword evidence="2 7" id="KW-0808">Transferase</keyword>
<dbReference type="PIRSF" id="PIRSF017269">
    <property type="entry name" value="GCD14"/>
    <property type="match status" value="1"/>
</dbReference>
<evidence type="ECO:0000313" key="7">
    <source>
        <dbReference type="EMBL" id="SFM42004.1"/>
    </source>
</evidence>
<dbReference type="SUPFAM" id="SSF53335">
    <property type="entry name" value="S-adenosyl-L-methionine-dependent methyltransferases"/>
    <property type="match status" value="1"/>
</dbReference>
<dbReference type="GO" id="GO:0031515">
    <property type="term" value="C:tRNA (m1A) methyltransferase complex"/>
    <property type="evidence" value="ECO:0007669"/>
    <property type="project" value="InterPro"/>
</dbReference>
<dbReference type="OrthoDB" id="30774at2157"/>
<dbReference type="RefSeq" id="WP_091934506.1">
    <property type="nucleotide sequence ID" value="NZ_FOUJ01000002.1"/>
</dbReference>
<sequence>MITGELVLLKTSHRGKVREFIVKVSDEQLHTDFGIIELSTLADKVPGDTVVAHMGQEFTIQRPKMPDFFRHAKRTGAPMMPKDIGMIIAYTGLNKNDVVLDAGTGSGVLTMYLGSIAKRVVTYEVKEDFVKVARKNVENAGLDNVELRCGDIVEEINNIDEKFDVVTLDTQNTKDVIPNIRKVLHPGGFLATYSPFFEQTKEIRDAMDAEDFYDVMTIECTEREISFSARGTRPSTTKVGHTGFITIARA</sequence>
<evidence type="ECO:0000256" key="4">
    <source>
        <dbReference type="ARBA" id="ARBA00022694"/>
    </source>
</evidence>
<dbReference type="EMBL" id="FOUJ01000002">
    <property type="protein sequence ID" value="SFM42004.1"/>
    <property type="molecule type" value="Genomic_DNA"/>
</dbReference>
<dbReference type="PROSITE" id="PS51620">
    <property type="entry name" value="SAM_TRM61"/>
    <property type="match status" value="1"/>
</dbReference>
<dbReference type="GO" id="GO:0160107">
    <property type="term" value="F:tRNA (adenine(58)-N1)-methyltransferase activity"/>
    <property type="evidence" value="ECO:0007669"/>
    <property type="project" value="InterPro"/>
</dbReference>
<proteinExistence type="predicted"/>